<reference evidence="15" key="3">
    <citation type="submission" date="2024-06" db="EMBL/GenBank/DDBJ databases">
        <authorList>
            <person name="Zeng C."/>
        </authorList>
    </citation>
    <scope>NUCLEOTIDE SEQUENCE [LARGE SCALE GENOMIC DNA]</scope>
    <source>
        <strain evidence="15">ZCY20-5</strain>
    </source>
</reference>
<dbReference type="InterPro" id="IPR031158">
    <property type="entry name" value="GH10_AS"/>
</dbReference>
<dbReference type="GO" id="GO:0045493">
    <property type="term" value="P:xylan catabolic process"/>
    <property type="evidence" value="ECO:0007669"/>
    <property type="project" value="UniProtKB-KW"/>
</dbReference>
<evidence type="ECO:0000256" key="3">
    <source>
        <dbReference type="ARBA" id="ARBA00022651"/>
    </source>
</evidence>
<dbReference type="Gene3D" id="2.60.40.1190">
    <property type="match status" value="2"/>
</dbReference>
<comment type="catalytic activity">
    <reaction evidence="1 11">
        <text>Endohydrolysis of (1-&gt;4)-beta-D-xylosidic linkages in xylans.</text>
        <dbReference type="EC" id="3.2.1.8"/>
    </reaction>
</comment>
<dbReference type="RefSeq" id="WP_275844420.1">
    <property type="nucleotide sequence ID" value="NZ_CP135996.1"/>
</dbReference>
<dbReference type="InterPro" id="IPR017853">
    <property type="entry name" value="GH"/>
</dbReference>
<feature type="active site" description="Nucleophile" evidence="10">
    <location>
        <position position="457"/>
    </location>
</feature>
<keyword evidence="7 11" id="KW-0119">Carbohydrate metabolism</keyword>
<keyword evidence="9 11" id="KW-0624">Polysaccharide degradation</keyword>
<dbReference type="GO" id="GO:0030246">
    <property type="term" value="F:carbohydrate binding"/>
    <property type="evidence" value="ECO:0007669"/>
    <property type="project" value="InterPro"/>
</dbReference>
<dbReference type="SMART" id="SM00633">
    <property type="entry name" value="Glyco_10"/>
    <property type="match status" value="1"/>
</dbReference>
<dbReference type="Proteomes" id="UP001300604">
    <property type="component" value="Chromosome"/>
</dbReference>
<dbReference type="InterPro" id="IPR001000">
    <property type="entry name" value="GH10_dom"/>
</dbReference>
<evidence type="ECO:0000256" key="8">
    <source>
        <dbReference type="ARBA" id="ARBA00023295"/>
    </source>
</evidence>
<dbReference type="CDD" id="cd00005">
    <property type="entry name" value="CBM9_like_1"/>
    <property type="match status" value="1"/>
</dbReference>
<evidence type="ECO:0000313" key="15">
    <source>
        <dbReference type="Proteomes" id="UP001300604"/>
    </source>
</evidence>
<dbReference type="GO" id="GO:0031176">
    <property type="term" value="F:endo-1,4-beta-xylanase activity"/>
    <property type="evidence" value="ECO:0007669"/>
    <property type="project" value="UniProtKB-EC"/>
</dbReference>
<dbReference type="KEGG" id="carl:PXC00_04805"/>
<feature type="signal peptide" evidence="12">
    <location>
        <begin position="1"/>
        <end position="32"/>
    </location>
</feature>
<evidence type="ECO:0000256" key="6">
    <source>
        <dbReference type="ARBA" id="ARBA00022801"/>
    </source>
</evidence>
<dbReference type="Gene3D" id="2.60.120.260">
    <property type="entry name" value="Galactose-binding domain-like"/>
    <property type="match status" value="1"/>
</dbReference>
<feature type="domain" description="GH10" evidence="13">
    <location>
        <begin position="201"/>
        <end position="532"/>
    </location>
</feature>
<evidence type="ECO:0000256" key="7">
    <source>
        <dbReference type="ARBA" id="ARBA00023277"/>
    </source>
</evidence>
<dbReference type="InterPro" id="IPR010502">
    <property type="entry name" value="Carb-bd_dom_fam9"/>
</dbReference>
<evidence type="ECO:0000256" key="9">
    <source>
        <dbReference type="ARBA" id="ARBA00023326"/>
    </source>
</evidence>
<dbReference type="Gene3D" id="3.20.20.80">
    <property type="entry name" value="Glycosidases"/>
    <property type="match status" value="1"/>
</dbReference>
<comment type="similarity">
    <text evidence="2 11">Belongs to the glycosyl hydrolase 10 (cellulase F) family.</text>
</comment>
<accession>A0AA97DAE7</accession>
<evidence type="ECO:0000256" key="4">
    <source>
        <dbReference type="ARBA" id="ARBA00022729"/>
    </source>
</evidence>
<dbReference type="EMBL" id="CP135996">
    <property type="protein sequence ID" value="WOC33199.1"/>
    <property type="molecule type" value="Genomic_DNA"/>
</dbReference>
<proteinExistence type="inferred from homology"/>
<protein>
    <recommendedName>
        <fullName evidence="11">Beta-xylanase</fullName>
        <ecNumber evidence="11">3.2.1.8</ecNumber>
    </recommendedName>
</protein>
<reference evidence="15" key="1">
    <citation type="submission" date="2024-06" db="EMBL/GenBank/DDBJ databases">
        <title>Caproicibacterium argilliputei sp. nov, a novel caproic acid producing anaerobic bacterium isolated from pit mud.</title>
        <authorList>
            <person name="Zeng C."/>
        </authorList>
    </citation>
    <scope>NUCLEOTIDE SEQUENCE [LARGE SCALE GENOMIC DNA]</scope>
    <source>
        <strain evidence="15">ZCY20-5</strain>
    </source>
</reference>
<dbReference type="Pfam" id="PF06452">
    <property type="entry name" value="CBM9_1"/>
    <property type="match status" value="3"/>
</dbReference>
<keyword evidence="8 11" id="KW-0326">Glycosidase</keyword>
<evidence type="ECO:0000259" key="13">
    <source>
        <dbReference type="PROSITE" id="PS51760"/>
    </source>
</evidence>
<dbReference type="InterPro" id="IPR044846">
    <property type="entry name" value="GH10"/>
</dbReference>
<feature type="chain" id="PRO_5041723690" description="Beta-xylanase" evidence="12">
    <location>
        <begin position="33"/>
        <end position="974"/>
    </location>
</feature>
<dbReference type="PANTHER" id="PTHR31490:SF88">
    <property type="entry name" value="BETA-XYLANASE"/>
    <property type="match status" value="1"/>
</dbReference>
<gene>
    <name evidence="14" type="ORF">PXC00_04805</name>
</gene>
<name>A0AA97DAE7_9FIRM</name>
<sequence>MRNKRRPGVRAAGFLLAAVMGFSLISVGPAYAAGGNESNATTGELVTNSGFESSDLSGWNNNGISTLSSTTEASHSGSRSLKVEKIGSTWMGPLYNLLTPVQYHHTYQVSLYLKGAQSAATTESVLVHRVDKNGVGYDMSIAQDVSISAKEWTKVTGQFTLTEKKEEVTTLGLMFRSKDASKNYYVDDISIKEISQTNGVQTNLTPLKSKYDFTMGCAAVYSDLIDDHAQLLTHHFDSLTAGNEMKASSLYNSKHELDFTTADKFVDFAIANNMKLRGHNLVWQSQVPDWWFTTNLSDPDNPKYFVSKEQLLKTMKTHITSVLQHFKQKYGSKSPFYCWDVVNEPISNSHQNNGIKGLDEGSKWEAIIGPEYIDYALRYAHEADPDMKLFINDYGIVNDGQKTTDLYNEAKKLLQAGVPLDGIGLQMHIDVDSPSISSIKDAIEKFGSLGLEVQVTELDVSTGGKTDAVTLAKAARRYKQLFDLFESEKKYIKVVTVWGSADDGSWLGANNSPMLFDTALQAKPAFNALVQAAGTPVVPTSAKSCQGNPTADSALWSTVSAWSTDTFIKGTGGATAAVKTMWDSKNLYVQADVTDSTRSAKDGITLYLNNNGVKAYPITLSNSGGKLKAAVQKTDTGYTVSAAIPIQNLKPAVGGQLQFDVQVLDYNAKNALTSIATWSDFQNTQSKSTANYGKLELSASANLAKAVYGTPVVDGKEDAAWQKAPAFDTATWVTGKSGATAKVQTMWDQKNLYVLYHVTDSVLNSSNANAWEQDSIETFLDVNNHKSPAYESDDGQYRVSYKNAKSGGGAASADLNAWTSATSKTDTGYLVEMAIPLTSITPANGTMLGFDAQVNDADASGARTGVVTWSDSTGKSYTDTSHFGNLELVGGPASSQFVSDTTKDITVKSAYQFRITVKNGAYPNFVVGTAGVFRTQLVKKSGSDYFIKIFTVGKSGAKAGIYVNGVKVSVATVR</sequence>
<organism evidence="14 15">
    <name type="scientific">Caproicibacterium argilliputei</name>
    <dbReference type="NCBI Taxonomy" id="3030016"/>
    <lineage>
        <taxon>Bacteria</taxon>
        <taxon>Bacillati</taxon>
        <taxon>Bacillota</taxon>
        <taxon>Clostridia</taxon>
        <taxon>Eubacteriales</taxon>
        <taxon>Oscillospiraceae</taxon>
        <taxon>Caproicibacterium</taxon>
    </lineage>
</organism>
<dbReference type="PROSITE" id="PS00591">
    <property type="entry name" value="GH10_1"/>
    <property type="match status" value="1"/>
</dbReference>
<keyword evidence="15" id="KW-1185">Reference proteome</keyword>
<dbReference type="EC" id="3.2.1.8" evidence="11"/>
<evidence type="ECO:0000256" key="1">
    <source>
        <dbReference type="ARBA" id="ARBA00000681"/>
    </source>
</evidence>
<keyword evidence="6 11" id="KW-0378">Hydrolase</keyword>
<evidence type="ECO:0000256" key="12">
    <source>
        <dbReference type="SAM" id="SignalP"/>
    </source>
</evidence>
<dbReference type="InterPro" id="IPR003305">
    <property type="entry name" value="CenC_carb-bd"/>
</dbReference>
<reference evidence="14 15" key="2">
    <citation type="submission" date="2024-06" db="EMBL/GenBank/DDBJ databases">
        <title>Caproicibacterium argilliputei sp. nov, a novel caproic acid producing anaerobic bacterium isolated from pit mud.</title>
        <authorList>
            <person name="Xia S."/>
        </authorList>
    </citation>
    <scope>NUCLEOTIDE SEQUENCE [LARGE SCALE GENOMIC DNA]</scope>
    <source>
        <strain evidence="14 15">ZCY20-5</strain>
    </source>
</reference>
<evidence type="ECO:0000256" key="2">
    <source>
        <dbReference type="ARBA" id="ARBA00007495"/>
    </source>
</evidence>
<dbReference type="PANTHER" id="PTHR31490">
    <property type="entry name" value="GLYCOSYL HYDROLASE"/>
    <property type="match status" value="1"/>
</dbReference>
<dbReference type="SUPFAM" id="SSF49785">
    <property type="entry name" value="Galactose-binding domain-like"/>
    <property type="match status" value="1"/>
</dbReference>
<dbReference type="Pfam" id="PF02018">
    <property type="entry name" value="CBM_4_9"/>
    <property type="match status" value="1"/>
</dbReference>
<evidence type="ECO:0000256" key="10">
    <source>
        <dbReference type="PROSITE-ProRule" id="PRU10061"/>
    </source>
</evidence>
<dbReference type="PROSITE" id="PS51760">
    <property type="entry name" value="GH10_2"/>
    <property type="match status" value="1"/>
</dbReference>
<dbReference type="AlphaFoldDB" id="A0AA97DAE7"/>
<keyword evidence="3" id="KW-0858">Xylan degradation</keyword>
<keyword evidence="4 12" id="KW-0732">Signal</keyword>
<dbReference type="Pfam" id="PF00331">
    <property type="entry name" value="Glyco_hydro_10"/>
    <property type="match status" value="1"/>
</dbReference>
<evidence type="ECO:0000313" key="14">
    <source>
        <dbReference type="EMBL" id="WOC33199.1"/>
    </source>
</evidence>
<evidence type="ECO:0000256" key="11">
    <source>
        <dbReference type="RuleBase" id="RU361174"/>
    </source>
</evidence>
<dbReference type="PRINTS" id="PR00134">
    <property type="entry name" value="GLHYDRLASE10"/>
</dbReference>
<dbReference type="SUPFAM" id="SSF49344">
    <property type="entry name" value="CBD9-like"/>
    <property type="match status" value="2"/>
</dbReference>
<dbReference type="SUPFAM" id="SSF51445">
    <property type="entry name" value="(Trans)glycosidases"/>
    <property type="match status" value="1"/>
</dbReference>
<keyword evidence="5" id="KW-0677">Repeat</keyword>
<dbReference type="InterPro" id="IPR008979">
    <property type="entry name" value="Galactose-bd-like_sf"/>
</dbReference>
<evidence type="ECO:0000256" key="5">
    <source>
        <dbReference type="ARBA" id="ARBA00022737"/>
    </source>
</evidence>